<gene>
    <name evidence="1" type="ORF">H6G24_13875</name>
</gene>
<reference evidence="1 2" key="1">
    <citation type="journal article" date="2020" name="ISME J.">
        <title>Comparative genomics reveals insights into cyanobacterial evolution and habitat adaptation.</title>
        <authorList>
            <person name="Chen M.Y."/>
            <person name="Teng W.K."/>
            <person name="Zhao L."/>
            <person name="Hu C.X."/>
            <person name="Zhou Y.K."/>
            <person name="Han B.P."/>
            <person name="Song L.R."/>
            <person name="Shu W.S."/>
        </authorList>
    </citation>
    <scope>NUCLEOTIDE SEQUENCE [LARGE SCALE GENOMIC DNA]</scope>
    <source>
        <strain evidence="1 2">FACHB-288</strain>
    </source>
</reference>
<organism evidence="1 2">
    <name type="scientific">Calothrix parietina FACHB-288</name>
    <dbReference type="NCBI Taxonomy" id="2692896"/>
    <lineage>
        <taxon>Bacteria</taxon>
        <taxon>Bacillati</taxon>
        <taxon>Cyanobacteriota</taxon>
        <taxon>Cyanophyceae</taxon>
        <taxon>Nostocales</taxon>
        <taxon>Calotrichaceae</taxon>
        <taxon>Calothrix</taxon>
    </lineage>
</organism>
<accession>A0ABR8AAW8</accession>
<evidence type="ECO:0000313" key="2">
    <source>
        <dbReference type="Proteomes" id="UP000658514"/>
    </source>
</evidence>
<proteinExistence type="predicted"/>
<name>A0ABR8AAW8_9CYAN</name>
<dbReference type="RefSeq" id="WP_190548602.1">
    <property type="nucleotide sequence ID" value="NZ_CAWPNO010000050.1"/>
</dbReference>
<dbReference type="Proteomes" id="UP000658514">
    <property type="component" value="Unassembled WGS sequence"/>
</dbReference>
<evidence type="ECO:0000313" key="1">
    <source>
        <dbReference type="EMBL" id="MBD2196575.1"/>
    </source>
</evidence>
<sequence>MSRLLYENSVSYKGYLIIPFVFGKADNYEIYSYKLLAEIGDKSQFHKAENPAGIYGSSISNIIETAKEHINKNADFINCGDSFQSRYLYRYNLIIISQQEGKYFYDHYPPELLNNIAAPKLFKSEFECINWIKQGLEGQYKGVDRQYIRPRVN</sequence>
<dbReference type="EMBL" id="JACJQH010000019">
    <property type="protein sequence ID" value="MBD2196575.1"/>
    <property type="molecule type" value="Genomic_DNA"/>
</dbReference>
<protein>
    <submittedName>
        <fullName evidence="1">Uncharacterized protein</fullName>
    </submittedName>
</protein>
<comment type="caution">
    <text evidence="1">The sequence shown here is derived from an EMBL/GenBank/DDBJ whole genome shotgun (WGS) entry which is preliminary data.</text>
</comment>
<keyword evidence="2" id="KW-1185">Reference proteome</keyword>